<proteinExistence type="inferred from homology"/>
<dbReference type="PANTHER" id="PTHR11929:SF145">
    <property type="entry name" value="ALPHA-(1,3)-FUCOSYLTRANSFERASE FUT-1"/>
    <property type="match status" value="1"/>
</dbReference>
<comment type="caution">
    <text evidence="14">The sequence shown here is derived from an EMBL/GenBank/DDBJ whole genome shotgun (WGS) entry which is preliminary data.</text>
</comment>
<keyword evidence="8" id="KW-1133">Transmembrane helix</keyword>
<dbReference type="Gene3D" id="3.40.50.11660">
    <property type="entry name" value="Glycosyl transferase family 10, C-terminal domain"/>
    <property type="match status" value="1"/>
</dbReference>
<dbReference type="Pfam" id="PF00852">
    <property type="entry name" value="Glyco_transf_10"/>
    <property type="match status" value="1"/>
</dbReference>
<keyword evidence="5 11" id="KW-0808">Transferase</keyword>
<keyword evidence="9" id="KW-0472">Membrane</keyword>
<keyword evidence="15" id="KW-1185">Reference proteome</keyword>
<keyword evidence="4 11" id="KW-0328">Glycosyltransferase</keyword>
<accession>A0ABP0G0J0</accession>
<dbReference type="SUPFAM" id="SSF53756">
    <property type="entry name" value="UDP-Glycosyltransferase/glycogen phosphorylase"/>
    <property type="match status" value="1"/>
</dbReference>
<dbReference type="PANTHER" id="PTHR11929">
    <property type="entry name" value="ALPHA- 1,3 -FUCOSYLTRANSFERASE"/>
    <property type="match status" value="1"/>
</dbReference>
<evidence type="ECO:0000256" key="9">
    <source>
        <dbReference type="ARBA" id="ARBA00023136"/>
    </source>
</evidence>
<evidence type="ECO:0000259" key="12">
    <source>
        <dbReference type="Pfam" id="PF00852"/>
    </source>
</evidence>
<dbReference type="InterPro" id="IPR038577">
    <property type="entry name" value="GT10-like_C_sf"/>
</dbReference>
<evidence type="ECO:0000256" key="1">
    <source>
        <dbReference type="ARBA" id="ARBA00004167"/>
    </source>
</evidence>
<feature type="domain" description="Fucosyltransferase N-terminal" evidence="13">
    <location>
        <begin position="61"/>
        <end position="168"/>
    </location>
</feature>
<reference evidence="14 15" key="1">
    <citation type="submission" date="2024-02" db="EMBL/GenBank/DDBJ databases">
        <authorList>
            <person name="Daric V."/>
            <person name="Darras S."/>
        </authorList>
    </citation>
    <scope>NUCLEOTIDE SEQUENCE [LARGE SCALE GENOMIC DNA]</scope>
</reference>
<evidence type="ECO:0000313" key="14">
    <source>
        <dbReference type="EMBL" id="CAK8684334.1"/>
    </source>
</evidence>
<keyword evidence="6 11" id="KW-0812">Transmembrane</keyword>
<protein>
    <recommendedName>
        <fullName evidence="11">Fucosyltransferase</fullName>
        <ecNumber evidence="11">2.4.1.-</ecNumber>
    </recommendedName>
</protein>
<evidence type="ECO:0000256" key="4">
    <source>
        <dbReference type="ARBA" id="ARBA00022676"/>
    </source>
</evidence>
<keyword evidence="10" id="KW-0325">Glycoprotein</keyword>
<evidence type="ECO:0000256" key="7">
    <source>
        <dbReference type="ARBA" id="ARBA00022968"/>
    </source>
</evidence>
<sequence length="392" mass="45288">MVPKTVFLFLTLLSAIVVFCLLFFHLSVDQDELVPLKPVEKTKDGSEKKQQVDFLIGNRSVPLILFWNRPWFVESEGVSEGTKFGICDSTYDRGKLMEAKAVVFHHTVISPDDLPWQDYRNPEQVFVWWSAEGPAVLQLEGVNLPAFDGFFNWTMTYRRDADVIQRYGYRGDILNSVTKGKKAVDDVIAAKTFLAAWIVGKCDHTPGAKMRMKLANELKKAGLEFTGYGNCFDHPLDRGLTISEVSKYKFYFAFENALHCTDYITEKFWRNALLSGSVPVVWGPRKQDLLRIAPLDSFIFVEDFESAEKLSEYLMFLDKNETEYRKYFRWREDENMTDEKMIELTKQRYPGLDVAVPVEGICEKLLTNIETKVVYSLKSDVWDRNPIECFDI</sequence>
<dbReference type="InterPro" id="IPR055270">
    <property type="entry name" value="Glyco_tran_10_C"/>
</dbReference>
<evidence type="ECO:0000256" key="8">
    <source>
        <dbReference type="ARBA" id="ARBA00022989"/>
    </source>
</evidence>
<evidence type="ECO:0000256" key="3">
    <source>
        <dbReference type="ARBA" id="ARBA00008919"/>
    </source>
</evidence>
<dbReference type="InterPro" id="IPR031481">
    <property type="entry name" value="Glyco_tran_10_N"/>
</dbReference>
<dbReference type="InterPro" id="IPR001503">
    <property type="entry name" value="Glyco_trans_10"/>
</dbReference>
<organism evidence="14 15">
    <name type="scientific">Clavelina lepadiformis</name>
    <name type="common">Light-bulb sea squirt</name>
    <name type="synonym">Ascidia lepadiformis</name>
    <dbReference type="NCBI Taxonomy" id="159417"/>
    <lineage>
        <taxon>Eukaryota</taxon>
        <taxon>Metazoa</taxon>
        <taxon>Chordata</taxon>
        <taxon>Tunicata</taxon>
        <taxon>Ascidiacea</taxon>
        <taxon>Aplousobranchia</taxon>
        <taxon>Clavelinidae</taxon>
        <taxon>Clavelina</taxon>
    </lineage>
</organism>
<keyword evidence="11" id="KW-0333">Golgi apparatus</keyword>
<evidence type="ECO:0000256" key="10">
    <source>
        <dbReference type="ARBA" id="ARBA00023180"/>
    </source>
</evidence>
<evidence type="ECO:0000256" key="6">
    <source>
        <dbReference type="ARBA" id="ARBA00022692"/>
    </source>
</evidence>
<gene>
    <name evidence="14" type="ORF">CVLEPA_LOCUS15321</name>
</gene>
<dbReference type="EC" id="2.4.1.-" evidence="11"/>
<keyword evidence="7" id="KW-0735">Signal-anchor</keyword>
<dbReference type="EMBL" id="CAWYQH010000097">
    <property type="protein sequence ID" value="CAK8684334.1"/>
    <property type="molecule type" value="Genomic_DNA"/>
</dbReference>
<dbReference type="Proteomes" id="UP001642483">
    <property type="component" value="Unassembled WGS sequence"/>
</dbReference>
<comment type="subcellular location">
    <subcellularLocation>
        <location evidence="11">Golgi apparatus</location>
        <location evidence="11">Golgi stack membrane</location>
        <topology evidence="11">Single-pass type II membrane protein</topology>
    </subcellularLocation>
    <subcellularLocation>
        <location evidence="1">Membrane</location>
        <topology evidence="1">Single-pass membrane protein</topology>
    </subcellularLocation>
</comment>
<comment type="pathway">
    <text evidence="2">Protein modification; protein glycosylation.</text>
</comment>
<name>A0ABP0G0J0_CLALP</name>
<evidence type="ECO:0000256" key="5">
    <source>
        <dbReference type="ARBA" id="ARBA00022679"/>
    </source>
</evidence>
<evidence type="ECO:0000313" key="15">
    <source>
        <dbReference type="Proteomes" id="UP001642483"/>
    </source>
</evidence>
<evidence type="ECO:0000256" key="11">
    <source>
        <dbReference type="RuleBase" id="RU003832"/>
    </source>
</evidence>
<dbReference type="Pfam" id="PF17039">
    <property type="entry name" value="Glyco_tran_10_N"/>
    <property type="match status" value="1"/>
</dbReference>
<feature type="domain" description="Fucosyltransferase C-terminal" evidence="12">
    <location>
        <begin position="189"/>
        <end position="377"/>
    </location>
</feature>
<comment type="similarity">
    <text evidence="3 11">Belongs to the glycosyltransferase 10 family.</text>
</comment>
<evidence type="ECO:0000259" key="13">
    <source>
        <dbReference type="Pfam" id="PF17039"/>
    </source>
</evidence>
<evidence type="ECO:0000256" key="2">
    <source>
        <dbReference type="ARBA" id="ARBA00004922"/>
    </source>
</evidence>